<feature type="transmembrane region" description="Helical" evidence="2">
    <location>
        <begin position="242"/>
        <end position="262"/>
    </location>
</feature>
<evidence type="ECO:0000256" key="2">
    <source>
        <dbReference type="SAM" id="Phobius"/>
    </source>
</evidence>
<gene>
    <name evidence="3" type="ORF">EV138_0957</name>
</gene>
<evidence type="ECO:0000313" key="4">
    <source>
        <dbReference type="Proteomes" id="UP000295151"/>
    </source>
</evidence>
<comment type="caution">
    <text evidence="3">The sequence shown here is derived from an EMBL/GenBank/DDBJ whole genome shotgun (WGS) entry which is preliminary data.</text>
</comment>
<keyword evidence="2" id="KW-0472">Membrane</keyword>
<feature type="compositionally biased region" description="Basic and acidic residues" evidence="1">
    <location>
        <begin position="9"/>
        <end position="21"/>
    </location>
</feature>
<feature type="transmembrane region" description="Helical" evidence="2">
    <location>
        <begin position="216"/>
        <end position="236"/>
    </location>
</feature>
<keyword evidence="4" id="KW-1185">Reference proteome</keyword>
<feature type="compositionally biased region" description="Gly residues" evidence="1">
    <location>
        <begin position="33"/>
        <end position="51"/>
    </location>
</feature>
<feature type="transmembrane region" description="Helical" evidence="2">
    <location>
        <begin position="269"/>
        <end position="288"/>
    </location>
</feature>
<feature type="transmembrane region" description="Helical" evidence="2">
    <location>
        <begin position="192"/>
        <end position="209"/>
    </location>
</feature>
<feature type="transmembrane region" description="Helical" evidence="2">
    <location>
        <begin position="75"/>
        <end position="96"/>
    </location>
</feature>
<dbReference type="PANTHER" id="PTHR41771:SF1">
    <property type="entry name" value="MEMBRANE PROTEIN"/>
    <property type="match status" value="1"/>
</dbReference>
<name>A0A4R7T6G5_9ACTN</name>
<keyword evidence="2" id="KW-1133">Transmembrane helix</keyword>
<dbReference type="PANTHER" id="PTHR41771">
    <property type="entry name" value="MEMBRANE PROTEIN-RELATED"/>
    <property type="match status" value="1"/>
</dbReference>
<sequence length="451" mass="46191">MPRRNVGRRRADSRPNRRVRIDIPSGHGHGHGHGQALGRGRGDGSGAGHGHGYSDHVVDTSVVDADAVVARRVRIVVAAFLIPLIAAAVIAMVILWPGADLKVPAAEQQGARGTVIAMAPCPKEFGNCDQATVHLTDTPGLNDKGLDAPVQVPKAAQVALPIKVGDRLLLNVKQDAKTIDTRYDYVDHDRKVPLLWLAGIFAVAVIALSRWRGVSALIALGVTAVTLTQFILPAIVKGSNPLLVAVVGGSVIMVIALFLTHGVNAQSSVALAGTISALALTAFLGWAFVKLSLFTGLASEGASAIKGLVPGIDLPGVLVAGIVIGALGVLDDVTVTQASAVWELSAANPSASRSALVGAGLRIGRAHVASVVNTLVLAYAGAALPLLMVFAIGGVSTGYVVTTETVAVEVVRGLVGSLGIIAAVPLTTALAAMAVADRSRDLVAEAEHLQG</sequence>
<feature type="transmembrane region" description="Helical" evidence="2">
    <location>
        <begin position="308"/>
        <end position="330"/>
    </location>
</feature>
<evidence type="ECO:0000256" key="1">
    <source>
        <dbReference type="SAM" id="MobiDB-lite"/>
    </source>
</evidence>
<organism evidence="3 4">
    <name type="scientific">Kribbella voronezhensis</name>
    <dbReference type="NCBI Taxonomy" id="2512212"/>
    <lineage>
        <taxon>Bacteria</taxon>
        <taxon>Bacillati</taxon>
        <taxon>Actinomycetota</taxon>
        <taxon>Actinomycetes</taxon>
        <taxon>Propionibacteriales</taxon>
        <taxon>Kribbellaceae</taxon>
        <taxon>Kribbella</taxon>
    </lineage>
</organism>
<evidence type="ECO:0000313" key="3">
    <source>
        <dbReference type="EMBL" id="TDU87434.1"/>
    </source>
</evidence>
<dbReference type="EMBL" id="SOCE01000001">
    <property type="protein sequence ID" value="TDU87434.1"/>
    <property type="molecule type" value="Genomic_DNA"/>
</dbReference>
<feature type="transmembrane region" description="Helical" evidence="2">
    <location>
        <begin position="371"/>
        <end position="393"/>
    </location>
</feature>
<accession>A0A4R7T6G5</accession>
<dbReference type="AlphaFoldDB" id="A0A4R7T6G5"/>
<dbReference type="OrthoDB" id="5846312at2"/>
<feature type="region of interest" description="Disordered" evidence="1">
    <location>
        <begin position="1"/>
        <end position="53"/>
    </location>
</feature>
<dbReference type="InterPro" id="IPR012507">
    <property type="entry name" value="YibE_F"/>
</dbReference>
<reference evidence="3 4" key="1">
    <citation type="submission" date="2019-03" db="EMBL/GenBank/DDBJ databases">
        <title>Genomic Encyclopedia of Type Strains, Phase III (KMG-III): the genomes of soil and plant-associated and newly described type strains.</title>
        <authorList>
            <person name="Whitman W."/>
        </authorList>
    </citation>
    <scope>NUCLEOTIDE SEQUENCE [LARGE SCALE GENOMIC DNA]</scope>
    <source>
        <strain evidence="3 4">VKM Ac-2575</strain>
    </source>
</reference>
<keyword evidence="2" id="KW-0812">Transmembrane</keyword>
<dbReference type="Proteomes" id="UP000295151">
    <property type="component" value="Unassembled WGS sequence"/>
</dbReference>
<dbReference type="Pfam" id="PF07907">
    <property type="entry name" value="YibE_F"/>
    <property type="match status" value="1"/>
</dbReference>
<feature type="transmembrane region" description="Helical" evidence="2">
    <location>
        <begin position="413"/>
        <end position="436"/>
    </location>
</feature>
<proteinExistence type="predicted"/>
<protein>
    <submittedName>
        <fullName evidence="3">Putative membrane protein</fullName>
    </submittedName>
</protein>